<dbReference type="AlphaFoldDB" id="A0A699ZML9"/>
<reference evidence="2 3" key="1">
    <citation type="submission" date="2020-02" db="EMBL/GenBank/DDBJ databases">
        <title>Draft genome sequence of Haematococcus lacustris strain NIES-144.</title>
        <authorList>
            <person name="Morimoto D."/>
            <person name="Nakagawa S."/>
            <person name="Yoshida T."/>
            <person name="Sawayama S."/>
        </authorList>
    </citation>
    <scope>NUCLEOTIDE SEQUENCE [LARGE SCALE GENOMIC DNA]</scope>
    <source>
        <strain evidence="2 3">NIES-144</strain>
    </source>
</reference>
<dbReference type="Proteomes" id="UP000485058">
    <property type="component" value="Unassembled WGS sequence"/>
</dbReference>
<evidence type="ECO:0000313" key="3">
    <source>
        <dbReference type="Proteomes" id="UP000485058"/>
    </source>
</evidence>
<evidence type="ECO:0000313" key="2">
    <source>
        <dbReference type="EMBL" id="GFH22390.1"/>
    </source>
</evidence>
<organism evidence="2 3">
    <name type="scientific">Haematococcus lacustris</name>
    <name type="common">Green alga</name>
    <name type="synonym">Haematococcus pluvialis</name>
    <dbReference type="NCBI Taxonomy" id="44745"/>
    <lineage>
        <taxon>Eukaryota</taxon>
        <taxon>Viridiplantae</taxon>
        <taxon>Chlorophyta</taxon>
        <taxon>core chlorophytes</taxon>
        <taxon>Chlorophyceae</taxon>
        <taxon>CS clade</taxon>
        <taxon>Chlamydomonadales</taxon>
        <taxon>Haematococcaceae</taxon>
        <taxon>Haematococcus</taxon>
    </lineage>
</organism>
<dbReference type="EMBL" id="BLLF01002030">
    <property type="protein sequence ID" value="GFH22390.1"/>
    <property type="molecule type" value="Genomic_DNA"/>
</dbReference>
<keyword evidence="3" id="KW-1185">Reference proteome</keyword>
<feature type="region of interest" description="Disordered" evidence="1">
    <location>
        <begin position="38"/>
        <end position="86"/>
    </location>
</feature>
<comment type="caution">
    <text evidence="2">The sequence shown here is derived from an EMBL/GenBank/DDBJ whole genome shotgun (WGS) entry which is preliminary data.</text>
</comment>
<accession>A0A699ZML9</accession>
<feature type="non-terminal residue" evidence="2">
    <location>
        <position position="1"/>
    </location>
</feature>
<feature type="compositionally biased region" description="Polar residues" evidence="1">
    <location>
        <begin position="50"/>
        <end position="65"/>
    </location>
</feature>
<evidence type="ECO:0000256" key="1">
    <source>
        <dbReference type="SAM" id="MobiDB-lite"/>
    </source>
</evidence>
<proteinExistence type="predicted"/>
<sequence>MEGLHLSTRCGVYRHQHQEAGLEGHWVDRAGDQQINAAGKAHGAPHTMVPCTSTYSLSQPNSTHQARSDVQDSLEMDQSYSRAHAP</sequence>
<gene>
    <name evidence="2" type="ORF">HaLaN_19850</name>
</gene>
<name>A0A699ZML9_HAELA</name>
<protein>
    <submittedName>
        <fullName evidence="2">Uncharacterized protein</fullName>
    </submittedName>
</protein>
<feature type="compositionally biased region" description="Polar residues" evidence="1">
    <location>
        <begin position="76"/>
        <end position="86"/>
    </location>
</feature>